<dbReference type="Proteomes" id="UP000823872">
    <property type="component" value="Chromosome X"/>
</dbReference>
<feature type="compositionally biased region" description="Acidic residues" evidence="1">
    <location>
        <begin position="2603"/>
        <end position="2614"/>
    </location>
</feature>
<evidence type="ECO:0000256" key="1">
    <source>
        <dbReference type="SAM" id="MobiDB-lite"/>
    </source>
</evidence>
<organism evidence="3 4">
    <name type="scientific">Felis catus</name>
    <name type="common">Cat</name>
    <name type="synonym">Felis silvestris catus</name>
    <dbReference type="NCBI Taxonomy" id="9685"/>
    <lineage>
        <taxon>Eukaryota</taxon>
        <taxon>Metazoa</taxon>
        <taxon>Chordata</taxon>
        <taxon>Craniata</taxon>
        <taxon>Vertebrata</taxon>
        <taxon>Euteleostomi</taxon>
        <taxon>Mammalia</taxon>
        <taxon>Eutheria</taxon>
        <taxon>Laurasiatheria</taxon>
        <taxon>Carnivora</taxon>
        <taxon>Feliformia</taxon>
        <taxon>Felidae</taxon>
        <taxon>Felinae</taxon>
        <taxon>Felis</taxon>
    </lineage>
</organism>
<dbReference type="InterPro" id="IPR013783">
    <property type="entry name" value="Ig-like_fold"/>
</dbReference>
<dbReference type="GeneTree" id="ENSGT00940000159699"/>
<feature type="region of interest" description="Disordered" evidence="1">
    <location>
        <begin position="2464"/>
        <end position="2614"/>
    </location>
</feature>
<dbReference type="Gene3D" id="2.60.40.10">
    <property type="entry name" value="Immunoglobulins"/>
    <property type="match status" value="5"/>
</dbReference>
<dbReference type="PANTHER" id="PTHR45912">
    <property type="entry name" value="CILIA- AND FLAGELLA-ASSOCIATED PROTEIN 47"/>
    <property type="match status" value="1"/>
</dbReference>
<keyword evidence="4" id="KW-1185">Reference proteome</keyword>
<feature type="region of interest" description="Disordered" evidence="1">
    <location>
        <begin position="2642"/>
        <end position="2682"/>
    </location>
</feature>
<dbReference type="PROSITE" id="PS50021">
    <property type="entry name" value="CH"/>
    <property type="match status" value="1"/>
</dbReference>
<feature type="domain" description="Calponin-homology (CH)" evidence="2">
    <location>
        <begin position="1709"/>
        <end position="1833"/>
    </location>
</feature>
<dbReference type="InterPro" id="IPR056343">
    <property type="entry name" value="CFAP47_dom"/>
</dbReference>
<evidence type="ECO:0000259" key="2">
    <source>
        <dbReference type="PROSITE" id="PS50021"/>
    </source>
</evidence>
<protein>
    <recommendedName>
        <fullName evidence="2">Calponin-homology (CH) domain-containing protein</fullName>
    </recommendedName>
</protein>
<dbReference type="SUPFAM" id="SSF47576">
    <property type="entry name" value="Calponin-homology domain, CH-domain"/>
    <property type="match status" value="1"/>
</dbReference>
<dbReference type="Gene3D" id="1.10.418.10">
    <property type="entry name" value="Calponin-like domain"/>
    <property type="match status" value="1"/>
</dbReference>
<evidence type="ECO:0000313" key="4">
    <source>
        <dbReference type="Proteomes" id="UP000823872"/>
    </source>
</evidence>
<dbReference type="PANTHER" id="PTHR45912:SF3">
    <property type="entry name" value="CILIA- AND FLAGELLA-ASSOCIATED PROTEIN 47"/>
    <property type="match status" value="1"/>
</dbReference>
<dbReference type="Pfam" id="PF24529">
    <property type="entry name" value="CFAP47"/>
    <property type="match status" value="1"/>
</dbReference>
<name>A0ABI7VTY5_FELCA</name>
<evidence type="ECO:0000313" key="3">
    <source>
        <dbReference type="Ensembl" id="ENSFCTP00005001656.1"/>
    </source>
</evidence>
<reference evidence="3" key="2">
    <citation type="submission" date="2025-08" db="UniProtKB">
        <authorList>
            <consortium name="Ensembl"/>
        </authorList>
    </citation>
    <scope>IDENTIFICATION</scope>
    <source>
        <strain evidence="3">breed Abyssinian</strain>
    </source>
</reference>
<reference evidence="3" key="3">
    <citation type="submission" date="2025-09" db="UniProtKB">
        <authorList>
            <consortium name="Ensembl"/>
        </authorList>
    </citation>
    <scope>IDENTIFICATION</scope>
    <source>
        <strain evidence="3">breed Abyssinian</strain>
    </source>
</reference>
<dbReference type="Pfam" id="PF26579">
    <property type="entry name" value="Ig_CFAP47"/>
    <property type="match status" value="1"/>
</dbReference>
<feature type="compositionally biased region" description="Polar residues" evidence="1">
    <location>
        <begin position="2480"/>
        <end position="2494"/>
    </location>
</feature>
<dbReference type="Ensembl" id="ENSFCTT00005002872.1">
    <property type="protein sequence ID" value="ENSFCTP00005001656.1"/>
    <property type="gene ID" value="ENSFCTG00005001119.1"/>
</dbReference>
<sequence length="3337" mass="377019">METERGSFISRDVETPKKEVQLRVTPSEVKFLDTLAGRVYRLPVTVHNLGRCNQKIRFQEPLKPQFKLILTNLDKALASGLQMTAMVEYHPDKDEDTYDQLLISIGNKIIEIPLLGLIPACQLEIESEVNFGTLVANSKVYCKEINIINHGRAPGTFKTEYQGQLPIVIFPSNGVVESKSSVIVKVDLCADQPRIVNEVAKVSLQGRPDMLLRVKAHVVEQIIELLNMSGDKKLECIHFGSVFFGTSKIEHALLYNNNPEPINWVAIIQDDSVGEELGTNIQQRTDVALNNLPYLSRIKNIDVTTFISCIPNEGRLLPYQKTIITFCFSPKLIIDGKKNYDPSHRQDYALFLRFESVGSKDGFLRDDNNKTIKSDRFRKVELALTGSGLPVVLHFDPGNFLNFAPCFMGERSETVCIMQNRSKSLSVTYRFKKTAHFKIDPERGKIDEGCIQNVICSFIPHQVGVFKVRQLIEIIGSVADENFQSTSLKPFHQIYLYFKSVCKPSTKKVVMKVNPGISPLVSNPTGQFVVRDLPKYKDCAPVAMLQSTMTHLHNHHLSKESPKDALIAFPNDRAASIRSGDQDKHFRTIFTKIPRYNYVDPDFAYTKLERIGKQEHENYYERYIKHLRNVRMQKQAESRECMDSYNNTDIGLQPASGLKSPSLSETEIEEELSAAQCRIRRNQLLNTRNIASKETKALKTKVLKGLKSDPSTPHEKHDCSLILTPKQIHQVIVGPSVLNFGDICVNSTNTRLLHVVNMLPMHILIQLDINLKELQKTNQFSYVIPPTASTYISMVFESPTIGKFWKSFTFTVNNIPGGHILVMAVVMPVELELSSKELVLRPHGFSVKTCFMGTVGLYNHQNYFAKFEWQPVNTERGMAFSIRPAKGTVEPHSSLQCEVTWQPGFSSPERGEFVLHVNEGNTMTLKCVAQVGHTKVVFLEPRILFGNSPQGLTTWRKAILHNVGQNHAYFKVCDQSLLSTINIVPSQGIIPFGGLTVLNISCTPTVAEKFDTRAKVAIRHANVIDLRIGGSVEIADVEINPGVFNFSGTYVGATQIIPFIIKNKGITRARVEFNLQDFECFSLDFQRKLGHFTDPAFPDIYSLEVEEGTSLECGIAFSPKEVATYDFCIQVQINFFEASELYTKFCLSKSPMIPKTTPLIRPCYVQATVLQAPLRLSSTDFTFEIPLYTMDPNNKVTKTQDLVLHNTSKQDVKWTLDISNTGKLFKDGTFKISVLSGILQPHNEINVSISFCPSHPTKYTADIPIHLNDNPICYRMLCLVGEVKSPKLLFDPPFIFFTPVPLDVTTKMNVNILPQNYFRDSTLDVQIPTVSLLDGDEAQPLSVTFPKGCVITGSSSGINAQLTCHLSFKSSKPVSFFTDILFCDNRDNWFLLPVTGTAENCLLTIYPYMATHLDKQTIILKEDKSDISVKSGENVLLPYQEDGLLSSTLTKRNDAEPAKKKLFVGIEIIPERLNSGKSKTSKENKDKSMKKEEKNEHFFSLEEGTKAYDFFEKVVHAAQTWFSLFGWPEGPHSLSIPETIRREVYKMQFYSSASPSQKFSRLNDFSKYNKTIYDVILHLSGKLPPGIHSSQSLPVDYTERVIQLHFQHSSLLDFLNAQGACISHVLPEFLLEPEDYKKWLEITEKPSIVIEMTRFEAWSKGAWTDVFLQIYKVLVLSRVVPHCSSNLPPIHVQNSPKVNPCFVSSNIYSSSERILLNWMNTNYENARHIIWKNCPNGGVIPSERWIVNFDQDLLDGLVFATQLGAYCPFLIESHLINMYTQPNSSEQYLHNCLIIVNVLREIGFDIDIQATDICDPNPILMLMLCVYMYERLPTYLPKKVVPFYCTLHDTVLRQILLKNSSLKNLVYNATIVGKDAADFSLSQTGNIVTISSKNEISITVKFTSRFLHPAEASLLLISKPKHGIGGTTMTFALKGEVLNFKAIEIINCKSPCYTWKEITVKVKNPFHSAGDFSVTLVESSTFISLPSQLTESGQLINHKNSGDAGSSPESGDVESCWHFSNALKTSIKSTFIREFFCSTHTLHLGVKRTSSLELLFLPFDMHTRYCVIILRNKAIGELIYVVEGKGTIPLPSSFHPTDSSTPLDYSSSPEEVLSKDSPVLYLKCELRQVLDVDLKLPLTNEAKEKALAFAAQQQMSDIEYERRLITGTLESSSVRVAIALLGLTKIETCVLFTTSKLKKPKSISYTAELSLPEHFDIPKKIYIPQIPKTQTKLTQPQGIQPANKTVADGSVLVPLRFVPLSAGRYPCKILLTSRYDVRVYCIEGIVNAEEPEARFEFETPAFEALTQNIPVNNKTKNEWKCQVTIEGEWFYGPSVLYVGAGETVQYPLTFRPILECEIMGRLIVQNEADGMEYVFDIKGIGKRPLALEHIIINCQVGEMTNKPIMVPNHTKTIQTFKVSSDLPMVWGNPVITIDSDSTIPYILHVLPWKRGIFKGAISFSVKRRQEDESQDKPDQDDHQVSSFQKSLSQPSPQNNDEDSGAISFSVKRRQEDESQEEPDQHDIRVPSFQKSVSELSPQIDEEDPGAISFSVKRRHEDESQEEPGQDDNQELSFLKWLAEPSPQNDEEEPGAISFSVKRRHEDESQEEPGQDDNQELSFLKWLAEPSPQNDEEEPGAISFSVKRRQEDESQEEPDQHDIRVPSFQKSVSELSPQIDEEDPDDGASNIRVWYSLEIHSSPGPPVDIIEMKCSALESICIEIPLSNPKKRIIHLDVQLSNAALNGLKKLQLYPLECTKYVARYSPATPGCRDESIVFQPNVALEFWYLLRLTTELPKPTTIPEVQCDLGKCMAQMISLVNPTHETLELQATNSNPENFVLDVHRSVLTIPPHSTKEVSVHFCPSALGRTGHQASIIFHCAQFTEWRFFLSGIGLFPQPIDIKRITAYLSLQSSVVITFQNPTKEDVLIDIILTSREKPRHLILDHHWDKFFRQTSAFSFSGLSHTKGITLPPKENIDIPVLFMPNTMKLHRTMVIVQMMRANRESWPIDNFEELDTEMKRTMGTASREIPEIHWIYPILGLPQALYPKCPPVVIKCQSRKRVEEEVEVTLTGDFFGENPILDSTDFVVIPKRNSCKFDEDVDDMSIKREFEYEIQFESDVVKSNLESCMALYLIKKSFNVMAKVITLVFNLIFAPKKPLRTQITLKIECITDGIWKFPITLVGTEPDVDDVINIEGVGLFKESIVNFRLTSQTRNPEPFTAYFLPGSDPAFFVKPKVGKLLPFDTEGTLIIVGFKPQMYSRKYKATLAIQTPDMYWLYDINGLPQVTKPPMNVKAKVDTTNKMFDRRPVGQHNFIRENAKLIRTGVSSTIKGAPLMLKNK</sequence>
<dbReference type="InterPro" id="IPR001715">
    <property type="entry name" value="CH_dom"/>
</dbReference>
<feature type="compositionally biased region" description="Basic and acidic residues" evidence="1">
    <location>
        <begin position="2464"/>
        <end position="2479"/>
    </location>
</feature>
<feature type="compositionally biased region" description="Acidic residues" evidence="1">
    <location>
        <begin position="2558"/>
        <end position="2569"/>
    </location>
</feature>
<accession>A0ABI7VTY5</accession>
<gene>
    <name evidence="3" type="primary">CFAP47</name>
</gene>
<dbReference type="InterPro" id="IPR036872">
    <property type="entry name" value="CH_dom_sf"/>
</dbReference>
<reference evidence="3 4" key="1">
    <citation type="submission" date="2021-02" db="EMBL/GenBank/DDBJ databases">
        <title>Safari Cat Assemblies.</title>
        <authorList>
            <person name="Bredemeyer K.R."/>
            <person name="Murphy W.J."/>
        </authorList>
    </citation>
    <scope>NUCLEOTIDE SEQUENCE [LARGE SCALE GENOMIC DNA]</scope>
</reference>
<proteinExistence type="predicted"/>
<dbReference type="InterPro" id="IPR058952">
    <property type="entry name" value="Ig_CFAP47"/>
</dbReference>
<feature type="compositionally biased region" description="Basic and acidic residues" evidence="1">
    <location>
        <begin position="2508"/>
        <end position="2524"/>
    </location>
</feature>
<dbReference type="GeneID" id="101081197"/>
<dbReference type="Pfam" id="PF00307">
    <property type="entry name" value="CH"/>
    <property type="match status" value="1"/>
</dbReference>
<feature type="compositionally biased region" description="Basic and acidic residues" evidence="1">
    <location>
        <begin position="2643"/>
        <end position="2659"/>
    </location>
</feature>
<dbReference type="RefSeq" id="XP_044906545.1">
    <property type="nucleotide sequence ID" value="XM_045050610.1"/>
</dbReference>